<gene>
    <name evidence="1" type="ORF">GCM10022250_24780</name>
</gene>
<protein>
    <submittedName>
        <fullName evidence="1">Uncharacterized protein</fullName>
    </submittedName>
</protein>
<evidence type="ECO:0000313" key="2">
    <source>
        <dbReference type="Proteomes" id="UP001501333"/>
    </source>
</evidence>
<sequence length="56" mass="6226">MIYIFSKNSTERKQMAKSTTASPSKRKVIIGFILDFSPEASGQILDCFGAIKRLNS</sequence>
<keyword evidence="2" id="KW-1185">Reference proteome</keyword>
<organism evidence="1 2">
    <name type="scientific">Flavobacterium chungbukense</name>
    <dbReference type="NCBI Taxonomy" id="877464"/>
    <lineage>
        <taxon>Bacteria</taxon>
        <taxon>Pseudomonadati</taxon>
        <taxon>Bacteroidota</taxon>
        <taxon>Flavobacteriia</taxon>
        <taxon>Flavobacteriales</taxon>
        <taxon>Flavobacteriaceae</taxon>
        <taxon>Flavobacterium</taxon>
    </lineage>
</organism>
<name>A0ABP7Y8Q8_9FLAO</name>
<reference evidence="2" key="1">
    <citation type="journal article" date="2019" name="Int. J. Syst. Evol. Microbiol.">
        <title>The Global Catalogue of Microorganisms (GCM) 10K type strain sequencing project: providing services to taxonomists for standard genome sequencing and annotation.</title>
        <authorList>
            <consortium name="The Broad Institute Genomics Platform"/>
            <consortium name="The Broad Institute Genome Sequencing Center for Infectious Disease"/>
            <person name="Wu L."/>
            <person name="Ma J."/>
        </authorList>
    </citation>
    <scope>NUCLEOTIDE SEQUENCE [LARGE SCALE GENOMIC DNA]</scope>
    <source>
        <strain evidence="2">JCM 17386</strain>
    </source>
</reference>
<accession>A0ABP7Y8Q8</accession>
<dbReference type="EMBL" id="BAABAO010000010">
    <property type="protein sequence ID" value="GAA4132211.1"/>
    <property type="molecule type" value="Genomic_DNA"/>
</dbReference>
<evidence type="ECO:0000313" key="1">
    <source>
        <dbReference type="EMBL" id="GAA4132211.1"/>
    </source>
</evidence>
<comment type="caution">
    <text evidence="1">The sequence shown here is derived from an EMBL/GenBank/DDBJ whole genome shotgun (WGS) entry which is preliminary data.</text>
</comment>
<dbReference type="Proteomes" id="UP001501333">
    <property type="component" value="Unassembled WGS sequence"/>
</dbReference>
<proteinExistence type="predicted"/>